<comment type="caution">
    <text evidence="2">The sequence shown here is derived from an EMBL/GenBank/DDBJ whole genome shotgun (WGS) entry which is preliminary data.</text>
</comment>
<dbReference type="Pfam" id="PF01381">
    <property type="entry name" value="HTH_3"/>
    <property type="match status" value="1"/>
</dbReference>
<dbReference type="InterPro" id="IPR010982">
    <property type="entry name" value="Lambda_DNA-bd_dom_sf"/>
</dbReference>
<dbReference type="GO" id="GO:0003677">
    <property type="term" value="F:DNA binding"/>
    <property type="evidence" value="ECO:0007669"/>
    <property type="project" value="InterPro"/>
</dbReference>
<protein>
    <recommendedName>
        <fullName evidence="1">HTH cro/C1-type domain-containing protein</fullName>
    </recommendedName>
</protein>
<evidence type="ECO:0000313" key="3">
    <source>
        <dbReference type="Proteomes" id="UP000190229"/>
    </source>
</evidence>
<organism evidence="2 3">
    <name type="scientific">Ferroacidibacillus organovorans</name>
    <dbReference type="NCBI Taxonomy" id="1765683"/>
    <lineage>
        <taxon>Bacteria</taxon>
        <taxon>Bacillati</taxon>
        <taxon>Bacillota</taxon>
        <taxon>Bacilli</taxon>
        <taxon>Bacillales</taxon>
        <taxon>Alicyclobacillaceae</taxon>
        <taxon>Ferroacidibacillus</taxon>
    </lineage>
</organism>
<dbReference type="PROSITE" id="PS50943">
    <property type="entry name" value="HTH_CROC1"/>
    <property type="match status" value="1"/>
</dbReference>
<evidence type="ECO:0000259" key="1">
    <source>
        <dbReference type="PROSITE" id="PS50943"/>
    </source>
</evidence>
<dbReference type="AlphaFoldDB" id="A0A1V4EUS3"/>
<dbReference type="Proteomes" id="UP000190229">
    <property type="component" value="Unassembled WGS sequence"/>
</dbReference>
<dbReference type="Gene3D" id="1.10.260.40">
    <property type="entry name" value="lambda repressor-like DNA-binding domains"/>
    <property type="match status" value="1"/>
</dbReference>
<dbReference type="InterPro" id="IPR001387">
    <property type="entry name" value="Cro/C1-type_HTH"/>
</dbReference>
<dbReference type="RefSeq" id="WP_079290148.1">
    <property type="nucleotide sequence ID" value="NZ_MWPS01000015.1"/>
</dbReference>
<dbReference type="EMBL" id="MWPS01000015">
    <property type="protein sequence ID" value="OPG16685.1"/>
    <property type="molecule type" value="Genomic_DNA"/>
</dbReference>
<accession>A0A1V4EUS3</accession>
<sequence>MFFVFYHSMTHTKCYAYSPIRYRHFERELYNDPEVIDMNSLGEKIKYRKLLKSLSVADVARESGESISYIYAIEAGQKGSNLQNLAKIARVLGLLTEELWPEG</sequence>
<feature type="domain" description="HTH cro/C1-type" evidence="1">
    <location>
        <begin position="45"/>
        <end position="99"/>
    </location>
</feature>
<dbReference type="SMART" id="SM00530">
    <property type="entry name" value="HTH_XRE"/>
    <property type="match status" value="1"/>
</dbReference>
<keyword evidence="3" id="KW-1185">Reference proteome</keyword>
<dbReference type="SUPFAM" id="SSF47413">
    <property type="entry name" value="lambda repressor-like DNA-binding domains"/>
    <property type="match status" value="1"/>
</dbReference>
<dbReference type="CDD" id="cd00093">
    <property type="entry name" value="HTH_XRE"/>
    <property type="match status" value="1"/>
</dbReference>
<proteinExistence type="predicted"/>
<evidence type="ECO:0000313" key="2">
    <source>
        <dbReference type="EMBL" id="OPG16685.1"/>
    </source>
</evidence>
<gene>
    <name evidence="2" type="ORF">B2M26_05355</name>
</gene>
<name>A0A1V4EUS3_9BACL</name>
<reference evidence="2 3" key="1">
    <citation type="submission" date="2017-02" db="EMBL/GenBank/DDBJ databases">
        <title>Draft genome of Acidibacillus ferrooxidans Huett2.</title>
        <authorList>
            <person name="Schopf S."/>
        </authorList>
    </citation>
    <scope>NUCLEOTIDE SEQUENCE [LARGE SCALE GENOMIC DNA]</scope>
    <source>
        <strain evidence="2 3">Huett2</strain>
    </source>
</reference>